<dbReference type="InterPro" id="IPR050638">
    <property type="entry name" value="AA-Vitamin_Transporters"/>
</dbReference>
<dbReference type="AlphaFoldDB" id="A0A0R2NL28"/>
<feature type="transmembrane region" description="Helical" evidence="7">
    <location>
        <begin position="215"/>
        <end position="234"/>
    </location>
</feature>
<reference evidence="9 10" key="1">
    <citation type="journal article" date="2015" name="Genome Announc.">
        <title>Expanding the biotechnology potential of lactobacilli through comparative genomics of 213 strains and associated genera.</title>
        <authorList>
            <person name="Sun Z."/>
            <person name="Harris H.M."/>
            <person name="McCann A."/>
            <person name="Guo C."/>
            <person name="Argimon S."/>
            <person name="Zhang W."/>
            <person name="Yang X."/>
            <person name="Jeffery I.B."/>
            <person name="Cooney J.C."/>
            <person name="Kagawa T.F."/>
            <person name="Liu W."/>
            <person name="Song Y."/>
            <person name="Salvetti E."/>
            <person name="Wrobel A."/>
            <person name="Rasinkangas P."/>
            <person name="Parkhill J."/>
            <person name="Rea M.C."/>
            <person name="O'Sullivan O."/>
            <person name="Ritari J."/>
            <person name="Douillard F.P."/>
            <person name="Paul Ross R."/>
            <person name="Yang R."/>
            <person name="Briner A.E."/>
            <person name="Felis G.E."/>
            <person name="de Vos W.M."/>
            <person name="Barrangou R."/>
            <person name="Klaenhammer T.R."/>
            <person name="Caufield P.W."/>
            <person name="Cui Y."/>
            <person name="Zhang H."/>
            <person name="O'Toole P.W."/>
        </authorList>
    </citation>
    <scope>NUCLEOTIDE SEQUENCE [LARGE SCALE GENOMIC DNA]</scope>
    <source>
        <strain evidence="9 10">DSM 21115</strain>
    </source>
</reference>
<feature type="transmembrane region" description="Helical" evidence="7">
    <location>
        <begin position="32"/>
        <end position="55"/>
    </location>
</feature>
<dbReference type="RefSeq" id="WP_024623680.1">
    <property type="nucleotide sequence ID" value="NZ_AYGX02000132.1"/>
</dbReference>
<proteinExistence type="inferred from homology"/>
<evidence type="ECO:0000256" key="5">
    <source>
        <dbReference type="ARBA" id="ARBA00022989"/>
    </source>
</evidence>
<dbReference type="SUPFAM" id="SSF103481">
    <property type="entry name" value="Multidrug resistance efflux transporter EmrE"/>
    <property type="match status" value="2"/>
</dbReference>
<keyword evidence="3" id="KW-1003">Cell membrane</keyword>
<evidence type="ECO:0000313" key="10">
    <source>
        <dbReference type="Proteomes" id="UP000050920"/>
    </source>
</evidence>
<gene>
    <name evidence="9" type="ORF">DY78_GL000938</name>
</gene>
<organism evidence="9 10">
    <name type="scientific">Lactiplantibacillus fabifermentans DSM 21115</name>
    <dbReference type="NCBI Taxonomy" id="1413187"/>
    <lineage>
        <taxon>Bacteria</taxon>
        <taxon>Bacillati</taxon>
        <taxon>Bacillota</taxon>
        <taxon>Bacilli</taxon>
        <taxon>Lactobacillales</taxon>
        <taxon>Lactobacillaceae</taxon>
        <taxon>Lactiplantibacillus</taxon>
    </lineage>
</organism>
<feature type="domain" description="EamA" evidence="8">
    <location>
        <begin position="151"/>
        <end position="286"/>
    </location>
</feature>
<sequence length="292" mass="31397">MNRNKLIGIVLLSLAASIWGGMFVVVKVVVSLITPIALVWLRYAVALIALGLFCWRQPLNWHIPKHDWWLLIGIGLIGNTLSIVAQETGTWLTTAQLGAVVTSATPTFMLLFAHWLLKERLDWAKIVAVVMATSGVMLIVGLQLTGDHTLLGAGCLIVAALTWALMSVLVKRATATYPPLQVTTIATAVACITLTPVMAVRPKLLTTIPFTTPTVAGSLLYLGLISTALAFVMWNQGLQRLNASSSGLFFLWQPVVGSLLSWGLLGEPLTWGFIVGTGLIGGAIIVQVHFSH</sequence>
<feature type="transmembrane region" description="Helical" evidence="7">
    <location>
        <begin position="124"/>
        <end position="144"/>
    </location>
</feature>
<evidence type="ECO:0000259" key="8">
    <source>
        <dbReference type="Pfam" id="PF00892"/>
    </source>
</evidence>
<feature type="transmembrane region" description="Helical" evidence="7">
    <location>
        <begin position="182"/>
        <end position="200"/>
    </location>
</feature>
<dbReference type="InterPro" id="IPR037185">
    <property type="entry name" value="EmrE-like"/>
</dbReference>
<feature type="transmembrane region" description="Helical" evidence="7">
    <location>
        <begin position="246"/>
        <end position="265"/>
    </location>
</feature>
<dbReference type="PANTHER" id="PTHR32322">
    <property type="entry name" value="INNER MEMBRANE TRANSPORTER"/>
    <property type="match status" value="1"/>
</dbReference>
<comment type="subcellular location">
    <subcellularLocation>
        <location evidence="1">Cell membrane</location>
        <topology evidence="1">Multi-pass membrane protein</topology>
    </subcellularLocation>
</comment>
<feature type="transmembrane region" description="Helical" evidence="7">
    <location>
        <begin position="271"/>
        <end position="290"/>
    </location>
</feature>
<dbReference type="GO" id="GO:0005886">
    <property type="term" value="C:plasma membrane"/>
    <property type="evidence" value="ECO:0007669"/>
    <property type="project" value="UniProtKB-SubCell"/>
</dbReference>
<feature type="transmembrane region" description="Helical" evidence="7">
    <location>
        <begin position="67"/>
        <end position="85"/>
    </location>
</feature>
<dbReference type="Pfam" id="PF00892">
    <property type="entry name" value="EamA"/>
    <property type="match status" value="2"/>
</dbReference>
<feature type="transmembrane region" description="Helical" evidence="7">
    <location>
        <begin position="150"/>
        <end position="170"/>
    </location>
</feature>
<feature type="domain" description="EamA" evidence="8">
    <location>
        <begin position="7"/>
        <end position="140"/>
    </location>
</feature>
<comment type="similarity">
    <text evidence="2">Belongs to the EamA transporter family.</text>
</comment>
<dbReference type="Proteomes" id="UP000050920">
    <property type="component" value="Unassembled WGS sequence"/>
</dbReference>
<feature type="transmembrane region" description="Helical" evidence="7">
    <location>
        <begin position="97"/>
        <end position="117"/>
    </location>
</feature>
<dbReference type="InterPro" id="IPR000620">
    <property type="entry name" value="EamA_dom"/>
</dbReference>
<accession>A0A0R2NL28</accession>
<protein>
    <recommendedName>
        <fullName evidence="8">EamA domain-containing protein</fullName>
    </recommendedName>
</protein>
<comment type="caution">
    <text evidence="9">The sequence shown here is derived from an EMBL/GenBank/DDBJ whole genome shotgun (WGS) entry which is preliminary data.</text>
</comment>
<dbReference type="PANTHER" id="PTHR32322:SF18">
    <property type="entry name" value="S-ADENOSYLMETHIONINE_S-ADENOSYLHOMOCYSTEINE TRANSPORTER"/>
    <property type="match status" value="1"/>
</dbReference>
<keyword evidence="6 7" id="KW-0472">Membrane</keyword>
<evidence type="ECO:0000256" key="6">
    <source>
        <dbReference type="ARBA" id="ARBA00023136"/>
    </source>
</evidence>
<feature type="transmembrane region" description="Helical" evidence="7">
    <location>
        <begin position="7"/>
        <end position="26"/>
    </location>
</feature>
<name>A0A0R2NL28_9LACO</name>
<evidence type="ECO:0000256" key="7">
    <source>
        <dbReference type="SAM" id="Phobius"/>
    </source>
</evidence>
<keyword evidence="10" id="KW-1185">Reference proteome</keyword>
<evidence type="ECO:0000256" key="3">
    <source>
        <dbReference type="ARBA" id="ARBA00022475"/>
    </source>
</evidence>
<evidence type="ECO:0000313" key="9">
    <source>
        <dbReference type="EMBL" id="KRO26473.1"/>
    </source>
</evidence>
<evidence type="ECO:0000256" key="1">
    <source>
        <dbReference type="ARBA" id="ARBA00004651"/>
    </source>
</evidence>
<keyword evidence="4 7" id="KW-0812">Transmembrane</keyword>
<keyword evidence="5 7" id="KW-1133">Transmembrane helix</keyword>
<dbReference type="EMBL" id="AYGX02000132">
    <property type="protein sequence ID" value="KRO26473.1"/>
    <property type="molecule type" value="Genomic_DNA"/>
</dbReference>
<evidence type="ECO:0000256" key="2">
    <source>
        <dbReference type="ARBA" id="ARBA00007362"/>
    </source>
</evidence>
<evidence type="ECO:0000256" key="4">
    <source>
        <dbReference type="ARBA" id="ARBA00022692"/>
    </source>
</evidence>